<keyword evidence="4" id="KW-0804">Transcription</keyword>
<keyword evidence="5" id="KW-0539">Nucleus</keyword>
<gene>
    <name evidence="8" type="ORF">K7432_000995</name>
</gene>
<dbReference type="InterPro" id="IPR001005">
    <property type="entry name" value="SANT/Myb"/>
</dbReference>
<sequence length="282" mass="32180">MSSDSLGSLSIPTITAPPGNNSLSVGDSQGGPSRDLWTREETLTLIHSWRSFTSENIKGKYSKVAEILRQKGYNRTARQCEDRWKTLLKRYKRFIRYKAQGGGGQFFPFEKEMEQAIEERTTIQPPTILGQNTGADSMSIFMSQQPTLTATPSHKHDSLVGTAVPNIMMSDVHSFVNTSCNGRQSSEEGKEDEELEEENHHYRYQNAFQQDVVESLRSIEKLQRESQQLQYKMIEDNRRGMEVQFNDLTERWNRMEERQGQLIAILAHLAGAPHLAQLSKPQ</sequence>
<evidence type="ECO:0000256" key="3">
    <source>
        <dbReference type="ARBA" id="ARBA00023125"/>
    </source>
</evidence>
<dbReference type="EMBL" id="JASJQH010000020">
    <property type="protein sequence ID" value="KAK9768394.1"/>
    <property type="molecule type" value="Genomic_DNA"/>
</dbReference>
<dbReference type="Pfam" id="PF13837">
    <property type="entry name" value="Myb_DNA-bind_4"/>
    <property type="match status" value="1"/>
</dbReference>
<evidence type="ECO:0000256" key="1">
    <source>
        <dbReference type="ARBA" id="ARBA00004123"/>
    </source>
</evidence>
<keyword evidence="2" id="KW-0805">Transcription regulation</keyword>
<dbReference type="PROSITE" id="PS50090">
    <property type="entry name" value="MYB_LIKE"/>
    <property type="match status" value="1"/>
</dbReference>
<feature type="compositionally biased region" description="Polar residues" evidence="6">
    <location>
        <begin position="1"/>
        <end position="31"/>
    </location>
</feature>
<reference evidence="8 9" key="1">
    <citation type="submission" date="2023-04" db="EMBL/GenBank/DDBJ databases">
        <title>Genome of Basidiobolus ranarum AG-B5.</title>
        <authorList>
            <person name="Stajich J.E."/>
            <person name="Carter-House D."/>
            <person name="Gryganskyi A."/>
        </authorList>
    </citation>
    <scope>NUCLEOTIDE SEQUENCE [LARGE SCALE GENOMIC DNA]</scope>
    <source>
        <strain evidence="8 9">AG-B5</strain>
    </source>
</reference>
<feature type="domain" description="Myb-like" evidence="7">
    <location>
        <begin position="29"/>
        <end position="88"/>
    </location>
</feature>
<organism evidence="8 9">
    <name type="scientific">Basidiobolus ranarum</name>
    <dbReference type="NCBI Taxonomy" id="34480"/>
    <lineage>
        <taxon>Eukaryota</taxon>
        <taxon>Fungi</taxon>
        <taxon>Fungi incertae sedis</taxon>
        <taxon>Zoopagomycota</taxon>
        <taxon>Entomophthoromycotina</taxon>
        <taxon>Basidiobolomycetes</taxon>
        <taxon>Basidiobolales</taxon>
        <taxon>Basidiobolaceae</taxon>
        <taxon>Basidiobolus</taxon>
    </lineage>
</organism>
<feature type="region of interest" description="Disordered" evidence="6">
    <location>
        <begin position="179"/>
        <end position="198"/>
    </location>
</feature>
<keyword evidence="3" id="KW-0238">DNA-binding</keyword>
<feature type="region of interest" description="Disordered" evidence="6">
    <location>
        <begin position="1"/>
        <end position="34"/>
    </location>
</feature>
<evidence type="ECO:0000313" key="8">
    <source>
        <dbReference type="EMBL" id="KAK9768394.1"/>
    </source>
</evidence>
<evidence type="ECO:0000256" key="6">
    <source>
        <dbReference type="SAM" id="MobiDB-lite"/>
    </source>
</evidence>
<keyword evidence="9" id="KW-1185">Reference proteome</keyword>
<dbReference type="Gene3D" id="1.10.10.60">
    <property type="entry name" value="Homeodomain-like"/>
    <property type="match status" value="1"/>
</dbReference>
<evidence type="ECO:0000256" key="5">
    <source>
        <dbReference type="ARBA" id="ARBA00023242"/>
    </source>
</evidence>
<accession>A0ABR2X3N3</accession>
<dbReference type="PANTHER" id="PTHR21654:SF84">
    <property type="entry name" value="SI:DKEY-66I24.7"/>
    <property type="match status" value="1"/>
</dbReference>
<dbReference type="PANTHER" id="PTHR21654">
    <property type="entry name" value="FI21293P1"/>
    <property type="match status" value="1"/>
</dbReference>
<dbReference type="SMART" id="SM00717">
    <property type="entry name" value="SANT"/>
    <property type="match status" value="1"/>
</dbReference>
<proteinExistence type="predicted"/>
<name>A0ABR2X3N3_9FUNG</name>
<dbReference type="InterPro" id="IPR044822">
    <property type="entry name" value="Myb_DNA-bind_4"/>
</dbReference>
<dbReference type="Proteomes" id="UP001479436">
    <property type="component" value="Unassembled WGS sequence"/>
</dbReference>
<dbReference type="SUPFAM" id="SSF46689">
    <property type="entry name" value="Homeodomain-like"/>
    <property type="match status" value="1"/>
</dbReference>
<comment type="caution">
    <text evidence="8">The sequence shown here is derived from an EMBL/GenBank/DDBJ whole genome shotgun (WGS) entry which is preliminary data.</text>
</comment>
<evidence type="ECO:0000259" key="7">
    <source>
        <dbReference type="PROSITE" id="PS50090"/>
    </source>
</evidence>
<protein>
    <recommendedName>
        <fullName evidence="7">Myb-like domain-containing protein</fullName>
    </recommendedName>
</protein>
<dbReference type="InterPro" id="IPR009057">
    <property type="entry name" value="Homeodomain-like_sf"/>
</dbReference>
<evidence type="ECO:0000313" key="9">
    <source>
        <dbReference type="Proteomes" id="UP001479436"/>
    </source>
</evidence>
<evidence type="ECO:0000256" key="4">
    <source>
        <dbReference type="ARBA" id="ARBA00023163"/>
    </source>
</evidence>
<evidence type="ECO:0000256" key="2">
    <source>
        <dbReference type="ARBA" id="ARBA00023015"/>
    </source>
</evidence>
<comment type="subcellular location">
    <subcellularLocation>
        <location evidence="1">Nucleus</location>
    </subcellularLocation>
</comment>